<organism evidence="3 4">
    <name type="scientific">Corynebacterium lizhenjunii</name>
    <dbReference type="NCBI Taxonomy" id="2709394"/>
    <lineage>
        <taxon>Bacteria</taxon>
        <taxon>Bacillati</taxon>
        <taxon>Actinomycetota</taxon>
        <taxon>Actinomycetes</taxon>
        <taxon>Mycobacteriales</taxon>
        <taxon>Corynebacteriaceae</taxon>
        <taxon>Corynebacterium</taxon>
    </lineage>
</organism>
<dbReference type="EMBL" id="CP064954">
    <property type="protein sequence ID" value="QPK79648.1"/>
    <property type="molecule type" value="Genomic_DNA"/>
</dbReference>
<dbReference type="KEGG" id="cliz:G7Y31_02775"/>
<feature type="transmembrane region" description="Helical" evidence="2">
    <location>
        <begin position="122"/>
        <end position="144"/>
    </location>
</feature>
<dbReference type="Proteomes" id="UP000594681">
    <property type="component" value="Chromosome"/>
</dbReference>
<reference evidence="3 4" key="1">
    <citation type="submission" date="2020-11" db="EMBL/GenBank/DDBJ databases">
        <title>Corynebacterium sp. ZJ-599.</title>
        <authorList>
            <person name="Zhou J."/>
        </authorList>
    </citation>
    <scope>NUCLEOTIDE SEQUENCE [LARGE SCALE GENOMIC DNA]</scope>
    <source>
        <strain evidence="3 4">ZJ-599</strain>
    </source>
</reference>
<feature type="region of interest" description="Disordered" evidence="1">
    <location>
        <begin position="38"/>
        <end position="84"/>
    </location>
</feature>
<evidence type="ECO:0000313" key="4">
    <source>
        <dbReference type="Proteomes" id="UP000594681"/>
    </source>
</evidence>
<evidence type="ECO:0000256" key="1">
    <source>
        <dbReference type="SAM" id="MobiDB-lite"/>
    </source>
</evidence>
<dbReference type="RefSeq" id="WP_165008430.1">
    <property type="nucleotide sequence ID" value="NZ_CP064954.1"/>
</dbReference>
<keyword evidence="2" id="KW-0812">Transmembrane</keyword>
<evidence type="ECO:0000313" key="3">
    <source>
        <dbReference type="EMBL" id="QPK79648.1"/>
    </source>
</evidence>
<feature type="transmembrane region" description="Helical" evidence="2">
    <location>
        <begin position="156"/>
        <end position="176"/>
    </location>
</feature>
<protein>
    <submittedName>
        <fullName evidence="3">Uncharacterized protein</fullName>
    </submittedName>
</protein>
<evidence type="ECO:0000256" key="2">
    <source>
        <dbReference type="SAM" id="Phobius"/>
    </source>
</evidence>
<feature type="transmembrane region" description="Helical" evidence="2">
    <location>
        <begin position="188"/>
        <end position="208"/>
    </location>
</feature>
<sequence length="225" mass="22923">MTILPLSMFLGFLGVPFFTAVAVSAAIVFGATRDPATPNRAAPSGAAPDSPAPGYPSPGHAAPSGAAPDSPPPGRTARGGATGASASKASAGKAAVAVCAAALGCGVVPLLLWLAWPASGEFIAAWRICGFIVTAVGLTAVAMWRYVTNAAQLTLFVFWLGFAATAAFLVVTADAWRDAPVPLSTIGVFFFIAALFYVFPLALFIWLVRSTHREAAAHSSTIDGS</sequence>
<feature type="compositionally biased region" description="Low complexity" evidence="1">
    <location>
        <begin position="75"/>
        <end position="84"/>
    </location>
</feature>
<gene>
    <name evidence="3" type="ORF">G7Y31_02775</name>
</gene>
<feature type="transmembrane region" description="Helical" evidence="2">
    <location>
        <begin position="6"/>
        <end position="31"/>
    </location>
</feature>
<feature type="compositionally biased region" description="Low complexity" evidence="1">
    <location>
        <begin position="57"/>
        <end position="68"/>
    </location>
</feature>
<proteinExistence type="predicted"/>
<name>A0A7T0PA96_9CORY</name>
<keyword evidence="2" id="KW-1133">Transmembrane helix</keyword>
<feature type="transmembrane region" description="Helical" evidence="2">
    <location>
        <begin position="94"/>
        <end position="116"/>
    </location>
</feature>
<accession>A0A7T0PA96</accession>
<dbReference type="AlphaFoldDB" id="A0A7T0PA96"/>
<keyword evidence="4" id="KW-1185">Reference proteome</keyword>
<keyword evidence="2" id="KW-0472">Membrane</keyword>